<keyword evidence="2" id="KW-0689">Ribosomal protein</keyword>
<evidence type="ECO:0000256" key="1">
    <source>
        <dbReference type="ARBA" id="ARBA00004173"/>
    </source>
</evidence>
<evidence type="ECO:0000256" key="4">
    <source>
        <dbReference type="ARBA" id="ARBA00023274"/>
    </source>
</evidence>
<evidence type="ECO:0000313" key="6">
    <source>
        <dbReference type="EMBL" id="TFK47918.1"/>
    </source>
</evidence>
<feature type="region of interest" description="Disordered" evidence="5">
    <location>
        <begin position="152"/>
        <end position="184"/>
    </location>
</feature>
<evidence type="ECO:0000256" key="2">
    <source>
        <dbReference type="ARBA" id="ARBA00022980"/>
    </source>
</evidence>
<dbReference type="GO" id="GO:0005739">
    <property type="term" value="C:mitochondrion"/>
    <property type="evidence" value="ECO:0007669"/>
    <property type="project" value="UniProtKB-SubCell"/>
</dbReference>
<reference evidence="6 7" key="1">
    <citation type="journal article" date="2019" name="Nat. Ecol. Evol.">
        <title>Megaphylogeny resolves global patterns of mushroom evolution.</title>
        <authorList>
            <person name="Varga T."/>
            <person name="Krizsan K."/>
            <person name="Foldi C."/>
            <person name="Dima B."/>
            <person name="Sanchez-Garcia M."/>
            <person name="Sanchez-Ramirez S."/>
            <person name="Szollosi G.J."/>
            <person name="Szarkandi J.G."/>
            <person name="Papp V."/>
            <person name="Albert L."/>
            <person name="Andreopoulos W."/>
            <person name="Angelini C."/>
            <person name="Antonin V."/>
            <person name="Barry K.W."/>
            <person name="Bougher N.L."/>
            <person name="Buchanan P."/>
            <person name="Buyck B."/>
            <person name="Bense V."/>
            <person name="Catcheside P."/>
            <person name="Chovatia M."/>
            <person name="Cooper J."/>
            <person name="Damon W."/>
            <person name="Desjardin D."/>
            <person name="Finy P."/>
            <person name="Geml J."/>
            <person name="Haridas S."/>
            <person name="Hughes K."/>
            <person name="Justo A."/>
            <person name="Karasinski D."/>
            <person name="Kautmanova I."/>
            <person name="Kiss B."/>
            <person name="Kocsube S."/>
            <person name="Kotiranta H."/>
            <person name="LaButti K.M."/>
            <person name="Lechner B.E."/>
            <person name="Liimatainen K."/>
            <person name="Lipzen A."/>
            <person name="Lukacs Z."/>
            <person name="Mihaltcheva S."/>
            <person name="Morgado L.N."/>
            <person name="Niskanen T."/>
            <person name="Noordeloos M.E."/>
            <person name="Ohm R.A."/>
            <person name="Ortiz-Santana B."/>
            <person name="Ovrebo C."/>
            <person name="Racz N."/>
            <person name="Riley R."/>
            <person name="Savchenko A."/>
            <person name="Shiryaev A."/>
            <person name="Soop K."/>
            <person name="Spirin V."/>
            <person name="Szebenyi C."/>
            <person name="Tomsovsky M."/>
            <person name="Tulloss R.E."/>
            <person name="Uehling J."/>
            <person name="Grigoriev I.V."/>
            <person name="Vagvolgyi C."/>
            <person name="Papp T."/>
            <person name="Martin F.M."/>
            <person name="Miettinen O."/>
            <person name="Hibbett D.S."/>
            <person name="Nagy L.G."/>
        </authorList>
    </citation>
    <scope>NUCLEOTIDE SEQUENCE [LARGE SCALE GENOMIC DNA]</scope>
    <source>
        <strain evidence="6 7">OMC1185</strain>
    </source>
</reference>
<comment type="subcellular location">
    <subcellularLocation>
        <location evidence="1">Mitochondrion</location>
    </subcellularLocation>
</comment>
<organism evidence="6 7">
    <name type="scientific">Heliocybe sulcata</name>
    <dbReference type="NCBI Taxonomy" id="5364"/>
    <lineage>
        <taxon>Eukaryota</taxon>
        <taxon>Fungi</taxon>
        <taxon>Dikarya</taxon>
        <taxon>Basidiomycota</taxon>
        <taxon>Agaricomycotina</taxon>
        <taxon>Agaricomycetes</taxon>
        <taxon>Gloeophyllales</taxon>
        <taxon>Gloeophyllaceae</taxon>
        <taxon>Heliocybe</taxon>
    </lineage>
</organism>
<keyword evidence="4" id="KW-0687">Ribonucleoprotein</keyword>
<dbReference type="PANTHER" id="PTHR13274">
    <property type="entry name" value="MITOCHONDRIAL RIBOSOMAL PROTEIN S25"/>
    <property type="match status" value="1"/>
</dbReference>
<dbReference type="AlphaFoldDB" id="A0A5C3MVY1"/>
<dbReference type="OrthoDB" id="1696305at2759"/>
<dbReference type="PANTHER" id="PTHR13274:SF2">
    <property type="entry name" value="SMALL RIBOSOMAL SUBUNIT PROTEIN MS25"/>
    <property type="match status" value="1"/>
</dbReference>
<keyword evidence="7" id="KW-1185">Reference proteome</keyword>
<dbReference type="GO" id="GO:0003735">
    <property type="term" value="F:structural constituent of ribosome"/>
    <property type="evidence" value="ECO:0007669"/>
    <property type="project" value="InterPro"/>
</dbReference>
<evidence type="ECO:0000256" key="5">
    <source>
        <dbReference type="SAM" id="MobiDB-lite"/>
    </source>
</evidence>
<protein>
    <submittedName>
        <fullName evidence="6">Uncharacterized protein</fullName>
    </submittedName>
</protein>
<keyword evidence="3" id="KW-0496">Mitochondrion</keyword>
<evidence type="ECO:0000256" key="3">
    <source>
        <dbReference type="ARBA" id="ARBA00023128"/>
    </source>
</evidence>
<dbReference type="InterPro" id="IPR040049">
    <property type="entry name" value="Ribosomal_mS25/mL61"/>
</dbReference>
<name>A0A5C3MVY1_9AGAM</name>
<dbReference type="STRING" id="5364.A0A5C3MVY1"/>
<evidence type="ECO:0000313" key="7">
    <source>
        <dbReference type="Proteomes" id="UP000305948"/>
    </source>
</evidence>
<sequence>MPRRPRTIPGPSPLSQVLARLRRPPRLVLDDVRSLSMTYAQRNDHFGARHFVKDDLPRIRYANPALDITVNKLPKLPGDDWEPKMELNMRGGQTTTISMGGKWSTSIFEELMNAAGGEPWQQWKKERLAQGLPVVEGLEGAKYQERLAEQRLLEQPAPSRRSNADEADPFANLRTKTGAAAVLP</sequence>
<dbReference type="GO" id="GO:0005840">
    <property type="term" value="C:ribosome"/>
    <property type="evidence" value="ECO:0007669"/>
    <property type="project" value="UniProtKB-KW"/>
</dbReference>
<accession>A0A5C3MVY1</accession>
<dbReference type="SUPFAM" id="SSF52833">
    <property type="entry name" value="Thioredoxin-like"/>
    <property type="match status" value="1"/>
</dbReference>
<dbReference type="GO" id="GO:1990904">
    <property type="term" value="C:ribonucleoprotein complex"/>
    <property type="evidence" value="ECO:0007669"/>
    <property type="project" value="UniProtKB-KW"/>
</dbReference>
<dbReference type="InterPro" id="IPR036249">
    <property type="entry name" value="Thioredoxin-like_sf"/>
</dbReference>
<proteinExistence type="predicted"/>
<dbReference type="EMBL" id="ML213521">
    <property type="protein sequence ID" value="TFK47918.1"/>
    <property type="molecule type" value="Genomic_DNA"/>
</dbReference>
<gene>
    <name evidence="6" type="ORF">OE88DRAFT_1685060</name>
</gene>
<dbReference type="Proteomes" id="UP000305948">
    <property type="component" value="Unassembled WGS sequence"/>
</dbReference>